<keyword evidence="5 6" id="KW-1015">Disulfide bond</keyword>
<dbReference type="AlphaFoldDB" id="A0A8B6FK83"/>
<sequence>MGNILSWKDFEELVAPDIFIDVPSDCDDTNECDSNPCLNGNCTDELKGFSCQCFYGFYGDNCENNIDDCGNHACDNNGTCIDGAASYDCECQPGFTGQLCEIKTVDGEWGDWGNWSSCSLTCGNGMMTRMRNCNSPTPDNGGSYCIGNHTEYETCMDEECLFCTKLLEPENTFLFCDNDTVTDTINCTLSCCPGFEFDHDSKDFYLCGPDTLHQWDIQTVENPLARLPSCT</sequence>
<dbReference type="GO" id="GO:0005112">
    <property type="term" value="F:Notch binding"/>
    <property type="evidence" value="ECO:0007669"/>
    <property type="project" value="TreeGrafter"/>
</dbReference>
<dbReference type="PROSITE" id="PS01187">
    <property type="entry name" value="EGF_CA"/>
    <property type="match status" value="1"/>
</dbReference>
<evidence type="ECO:0000313" key="8">
    <source>
        <dbReference type="EMBL" id="VDI50484.1"/>
    </source>
</evidence>
<gene>
    <name evidence="8" type="ORF">MGAL_10B047692</name>
</gene>
<evidence type="ECO:0000256" key="3">
    <source>
        <dbReference type="ARBA" id="ARBA00022729"/>
    </source>
</evidence>
<comment type="caution">
    <text evidence="8">The sequence shown here is derived from an EMBL/GenBank/DDBJ whole genome shotgun (WGS) entry which is preliminary data.</text>
</comment>
<feature type="disulfide bond" evidence="6">
    <location>
        <begin position="53"/>
        <end position="62"/>
    </location>
</feature>
<dbReference type="InterPro" id="IPR018097">
    <property type="entry name" value="EGF_Ca-bd_CS"/>
</dbReference>
<dbReference type="OrthoDB" id="6151707at2759"/>
<evidence type="ECO:0000256" key="6">
    <source>
        <dbReference type="PROSITE-ProRule" id="PRU00076"/>
    </source>
</evidence>
<dbReference type="Gene3D" id="2.20.100.10">
    <property type="entry name" value="Thrombospondin type-1 (TSP1) repeat"/>
    <property type="match status" value="1"/>
</dbReference>
<keyword evidence="4" id="KW-0677">Repeat</keyword>
<dbReference type="SUPFAM" id="SSF82895">
    <property type="entry name" value="TSP-1 type 1 repeat"/>
    <property type="match status" value="1"/>
</dbReference>
<dbReference type="InterPro" id="IPR000152">
    <property type="entry name" value="EGF-type_Asp/Asn_hydroxyl_site"/>
</dbReference>
<dbReference type="Proteomes" id="UP000596742">
    <property type="component" value="Unassembled WGS sequence"/>
</dbReference>
<dbReference type="SMART" id="SM00179">
    <property type="entry name" value="EGF_CA"/>
    <property type="match status" value="2"/>
</dbReference>
<evidence type="ECO:0000259" key="7">
    <source>
        <dbReference type="PROSITE" id="PS50026"/>
    </source>
</evidence>
<dbReference type="PROSITE" id="PS00010">
    <property type="entry name" value="ASX_HYDROXYL"/>
    <property type="match status" value="2"/>
</dbReference>
<keyword evidence="9" id="KW-1185">Reference proteome</keyword>
<dbReference type="GO" id="GO:0005509">
    <property type="term" value="F:calcium ion binding"/>
    <property type="evidence" value="ECO:0007669"/>
    <property type="project" value="InterPro"/>
</dbReference>
<feature type="disulfide bond" evidence="6">
    <location>
        <begin position="91"/>
        <end position="100"/>
    </location>
</feature>
<evidence type="ECO:0000256" key="2">
    <source>
        <dbReference type="ARBA" id="ARBA00022536"/>
    </source>
</evidence>
<dbReference type="PROSITE" id="PS50092">
    <property type="entry name" value="TSP1"/>
    <property type="match status" value="1"/>
</dbReference>
<dbReference type="FunFam" id="2.10.25.10:FF:000279">
    <property type="entry name" value="Neurogenic locus notch 1"/>
    <property type="match status" value="1"/>
</dbReference>
<dbReference type="Gene3D" id="2.10.25.10">
    <property type="entry name" value="Laminin"/>
    <property type="match status" value="2"/>
</dbReference>
<dbReference type="GO" id="GO:0007219">
    <property type="term" value="P:Notch signaling pathway"/>
    <property type="evidence" value="ECO:0007669"/>
    <property type="project" value="TreeGrafter"/>
</dbReference>
<reference evidence="8" key="1">
    <citation type="submission" date="2018-11" db="EMBL/GenBank/DDBJ databases">
        <authorList>
            <person name="Alioto T."/>
            <person name="Alioto T."/>
        </authorList>
    </citation>
    <scope>NUCLEOTIDE SEQUENCE</scope>
</reference>
<accession>A0A8B6FK83</accession>
<dbReference type="PROSITE" id="PS00022">
    <property type="entry name" value="EGF_1"/>
    <property type="match status" value="2"/>
</dbReference>
<dbReference type="Pfam" id="PF00008">
    <property type="entry name" value="EGF"/>
    <property type="match status" value="1"/>
</dbReference>
<feature type="domain" description="EGF-like" evidence="7">
    <location>
        <begin position="65"/>
        <end position="101"/>
    </location>
</feature>
<dbReference type="PROSITE" id="PS01186">
    <property type="entry name" value="EGF_2"/>
    <property type="match status" value="2"/>
</dbReference>
<dbReference type="PROSITE" id="PS50026">
    <property type="entry name" value="EGF_3"/>
    <property type="match status" value="2"/>
</dbReference>
<feature type="domain" description="EGF-like" evidence="7">
    <location>
        <begin position="28"/>
        <end position="63"/>
    </location>
</feature>
<proteinExistence type="predicted"/>
<dbReference type="SUPFAM" id="SSF57196">
    <property type="entry name" value="EGF/Laminin"/>
    <property type="match status" value="2"/>
</dbReference>
<dbReference type="PANTHER" id="PTHR12916">
    <property type="entry name" value="CYTOCHROME C OXIDASE POLYPEPTIDE VIC-2"/>
    <property type="match status" value="1"/>
</dbReference>
<keyword evidence="3" id="KW-0732">Signal</keyword>
<feature type="non-terminal residue" evidence="8">
    <location>
        <position position="231"/>
    </location>
</feature>
<comment type="caution">
    <text evidence="6">Lacks conserved residue(s) required for the propagation of feature annotation.</text>
</comment>
<dbReference type="FunFam" id="2.20.100.10:FF:000007">
    <property type="entry name" value="Thrombospondin 1"/>
    <property type="match status" value="1"/>
</dbReference>
<dbReference type="SMART" id="SM00181">
    <property type="entry name" value="EGF"/>
    <property type="match status" value="2"/>
</dbReference>
<dbReference type="InterPro" id="IPR036383">
    <property type="entry name" value="TSP1_rpt_sf"/>
</dbReference>
<dbReference type="InterPro" id="IPR000742">
    <property type="entry name" value="EGF"/>
</dbReference>
<dbReference type="InterPro" id="IPR001881">
    <property type="entry name" value="EGF-like_Ca-bd_dom"/>
</dbReference>
<dbReference type="InterPro" id="IPR000884">
    <property type="entry name" value="TSP1_rpt"/>
</dbReference>
<dbReference type="FunFam" id="2.10.25.10:FF:000080">
    <property type="entry name" value="Neurogenic locus notch 1"/>
    <property type="match status" value="1"/>
</dbReference>
<dbReference type="PRINTS" id="PR00010">
    <property type="entry name" value="EGFBLOOD"/>
</dbReference>
<dbReference type="PRINTS" id="PR01705">
    <property type="entry name" value="TSP1REPEAT"/>
</dbReference>
<protein>
    <submittedName>
        <fullName evidence="8">CUB and sushi domain-containing protein</fullName>
    </submittedName>
</protein>
<dbReference type="PANTHER" id="PTHR12916:SF13">
    <property type="entry name" value="SUSHI, VON WILLEBRAND FACTOR TYPE A, EGF AND PENTRAXIN DOMAIN-CONTAINING PROTEIN 1-LIKE"/>
    <property type="match status" value="1"/>
</dbReference>
<evidence type="ECO:0000256" key="4">
    <source>
        <dbReference type="ARBA" id="ARBA00022737"/>
    </source>
</evidence>
<evidence type="ECO:0000256" key="5">
    <source>
        <dbReference type="ARBA" id="ARBA00023157"/>
    </source>
</evidence>
<dbReference type="Pfam" id="PF00090">
    <property type="entry name" value="TSP_1"/>
    <property type="match status" value="1"/>
</dbReference>
<evidence type="ECO:0000313" key="9">
    <source>
        <dbReference type="Proteomes" id="UP000596742"/>
    </source>
</evidence>
<keyword evidence="2 6" id="KW-0245">EGF-like domain</keyword>
<name>A0A8B6FK83_MYTGA</name>
<feature type="disulfide bond" evidence="6">
    <location>
        <begin position="32"/>
        <end position="42"/>
    </location>
</feature>
<dbReference type="EMBL" id="UYJE01006954">
    <property type="protein sequence ID" value="VDI50484.1"/>
    <property type="molecule type" value="Genomic_DNA"/>
</dbReference>
<organism evidence="8 9">
    <name type="scientific">Mytilus galloprovincialis</name>
    <name type="common">Mediterranean mussel</name>
    <dbReference type="NCBI Taxonomy" id="29158"/>
    <lineage>
        <taxon>Eukaryota</taxon>
        <taxon>Metazoa</taxon>
        <taxon>Spiralia</taxon>
        <taxon>Lophotrochozoa</taxon>
        <taxon>Mollusca</taxon>
        <taxon>Bivalvia</taxon>
        <taxon>Autobranchia</taxon>
        <taxon>Pteriomorphia</taxon>
        <taxon>Mytilida</taxon>
        <taxon>Mytiloidea</taxon>
        <taxon>Mytilidae</taxon>
        <taxon>Mytilinae</taxon>
        <taxon>Mytilus</taxon>
    </lineage>
</organism>
<dbReference type="CDD" id="cd00054">
    <property type="entry name" value="EGF_CA"/>
    <property type="match status" value="2"/>
</dbReference>
<dbReference type="SMART" id="SM00209">
    <property type="entry name" value="TSP1"/>
    <property type="match status" value="1"/>
</dbReference>
<evidence type="ECO:0000256" key="1">
    <source>
        <dbReference type="ARBA" id="ARBA00022473"/>
    </source>
</evidence>
<keyword evidence="1" id="KW-0217">Developmental protein</keyword>